<evidence type="ECO:0000313" key="12">
    <source>
        <dbReference type="Proteomes" id="UP000187283"/>
    </source>
</evidence>
<keyword evidence="12" id="KW-1185">Reference proteome</keyword>
<dbReference type="PIRSF" id="PIRSF000521">
    <property type="entry name" value="Transaminase_4ab_Lys_Orn"/>
    <property type="match status" value="1"/>
</dbReference>
<keyword evidence="6 11" id="KW-0032">Aminotransferase</keyword>
<evidence type="ECO:0000256" key="4">
    <source>
        <dbReference type="ARBA" id="ARBA00008954"/>
    </source>
</evidence>
<organism evidence="11 12">
    <name type="scientific">Smittium culicis</name>
    <dbReference type="NCBI Taxonomy" id="133412"/>
    <lineage>
        <taxon>Eukaryota</taxon>
        <taxon>Fungi</taxon>
        <taxon>Fungi incertae sedis</taxon>
        <taxon>Zoopagomycota</taxon>
        <taxon>Kickxellomycotina</taxon>
        <taxon>Harpellomycetes</taxon>
        <taxon>Harpellales</taxon>
        <taxon>Legeriomycetaceae</taxon>
        <taxon>Smittium</taxon>
    </lineage>
</organism>
<dbReference type="GO" id="GO:0003992">
    <property type="term" value="F:N2-acetyl-L-ornithine:2-oxoglutarate 5-aminotransferase activity"/>
    <property type="evidence" value="ECO:0007669"/>
    <property type="project" value="UniProtKB-EC"/>
</dbReference>
<dbReference type="Gene3D" id="3.40.640.10">
    <property type="entry name" value="Type I PLP-dependent aspartate aminotransferase-like (Major domain)"/>
    <property type="match status" value="1"/>
</dbReference>
<dbReference type="InterPro" id="IPR050103">
    <property type="entry name" value="Class-III_PLP-dep_AT"/>
</dbReference>
<reference evidence="11 12" key="1">
    <citation type="submission" date="2017-01" db="EMBL/GenBank/DDBJ databases">
        <authorList>
            <person name="Mah S.A."/>
            <person name="Swanson W.J."/>
            <person name="Moy G.W."/>
            <person name="Vacquier V.D."/>
        </authorList>
    </citation>
    <scope>NUCLEOTIDE SEQUENCE [LARGE SCALE GENOMIC DNA]</scope>
    <source>
        <strain evidence="11 12">GSMNP</strain>
    </source>
</reference>
<dbReference type="NCBIfam" id="NF002325">
    <property type="entry name" value="PRK01278.1"/>
    <property type="match status" value="1"/>
</dbReference>
<dbReference type="Pfam" id="PF00202">
    <property type="entry name" value="Aminotran_3"/>
    <property type="match status" value="1"/>
</dbReference>
<comment type="caution">
    <text evidence="11">The sequence shown here is derived from an EMBL/GenBank/DDBJ whole genome shotgun (WGS) entry which is preliminary data.</text>
</comment>
<dbReference type="InterPro" id="IPR004636">
    <property type="entry name" value="AcOrn/SuccOrn_fam"/>
</dbReference>
<dbReference type="NCBIfam" id="TIGR00707">
    <property type="entry name" value="argD"/>
    <property type="match status" value="1"/>
</dbReference>
<keyword evidence="7" id="KW-0028">Amino-acid biosynthesis</keyword>
<comment type="cofactor">
    <cofactor evidence="1">
        <name>pyridoxal 5'-phosphate</name>
        <dbReference type="ChEBI" id="CHEBI:597326"/>
    </cofactor>
</comment>
<dbReference type="GO" id="GO:0005759">
    <property type="term" value="C:mitochondrial matrix"/>
    <property type="evidence" value="ECO:0007669"/>
    <property type="project" value="TreeGrafter"/>
</dbReference>
<evidence type="ECO:0000256" key="2">
    <source>
        <dbReference type="ARBA" id="ARBA00004173"/>
    </source>
</evidence>
<dbReference type="FunFam" id="3.40.640.10:FF:000004">
    <property type="entry name" value="Acetylornithine aminotransferase"/>
    <property type="match status" value="1"/>
</dbReference>
<dbReference type="AlphaFoldDB" id="A0A1R1YDV7"/>
<dbReference type="InterPro" id="IPR005814">
    <property type="entry name" value="Aminotrans_3"/>
</dbReference>
<evidence type="ECO:0000256" key="10">
    <source>
        <dbReference type="RuleBase" id="RU003560"/>
    </source>
</evidence>
<protein>
    <recommendedName>
        <fullName evidence="5">acetylornithine transaminase</fullName>
        <ecNumber evidence="5">2.6.1.11</ecNumber>
    </recommendedName>
</protein>
<dbReference type="PANTHER" id="PTHR11986">
    <property type="entry name" value="AMINOTRANSFERASE CLASS III"/>
    <property type="match status" value="1"/>
</dbReference>
<evidence type="ECO:0000256" key="9">
    <source>
        <dbReference type="ARBA" id="ARBA00022898"/>
    </source>
</evidence>
<dbReference type="Gene3D" id="3.90.1150.10">
    <property type="entry name" value="Aspartate Aminotransferase, domain 1"/>
    <property type="match status" value="1"/>
</dbReference>
<dbReference type="InterPro" id="IPR015421">
    <property type="entry name" value="PyrdxlP-dep_Trfase_major"/>
</dbReference>
<evidence type="ECO:0000256" key="5">
    <source>
        <dbReference type="ARBA" id="ARBA00012919"/>
    </source>
</evidence>
<keyword evidence="9 10" id="KW-0663">Pyridoxal phosphate</keyword>
<dbReference type="PROSITE" id="PS00600">
    <property type="entry name" value="AA_TRANSFER_CLASS_3"/>
    <property type="match status" value="1"/>
</dbReference>
<comment type="subcellular location">
    <subcellularLocation>
        <location evidence="2">Mitochondrion</location>
    </subcellularLocation>
</comment>
<dbReference type="EC" id="2.6.1.11" evidence="5"/>
<keyword evidence="8 11" id="KW-0808">Transferase</keyword>
<dbReference type="PANTHER" id="PTHR11986:SF79">
    <property type="entry name" value="ACETYLORNITHINE AMINOTRANSFERASE, MITOCHONDRIAL"/>
    <property type="match status" value="1"/>
</dbReference>
<dbReference type="GO" id="GO:0042802">
    <property type="term" value="F:identical protein binding"/>
    <property type="evidence" value="ECO:0007669"/>
    <property type="project" value="TreeGrafter"/>
</dbReference>
<dbReference type="SUPFAM" id="SSF53383">
    <property type="entry name" value="PLP-dependent transferases"/>
    <property type="match status" value="1"/>
</dbReference>
<comment type="similarity">
    <text evidence="4 10">Belongs to the class-III pyridoxal-phosphate-dependent aminotransferase family.</text>
</comment>
<evidence type="ECO:0000256" key="8">
    <source>
        <dbReference type="ARBA" id="ARBA00022679"/>
    </source>
</evidence>
<dbReference type="EMBL" id="LSSN01000244">
    <property type="protein sequence ID" value="OMJ24985.1"/>
    <property type="molecule type" value="Genomic_DNA"/>
</dbReference>
<evidence type="ECO:0000256" key="6">
    <source>
        <dbReference type="ARBA" id="ARBA00022576"/>
    </source>
</evidence>
<dbReference type="InterPro" id="IPR015422">
    <property type="entry name" value="PyrdxlP-dep_Trfase_small"/>
</dbReference>
<proteinExistence type="inferred from homology"/>
<dbReference type="CDD" id="cd00610">
    <property type="entry name" value="OAT_like"/>
    <property type="match status" value="1"/>
</dbReference>
<dbReference type="GO" id="GO:0006526">
    <property type="term" value="P:L-arginine biosynthetic process"/>
    <property type="evidence" value="ECO:0007669"/>
    <property type="project" value="UniProtKB-UniPathway"/>
</dbReference>
<evidence type="ECO:0000256" key="3">
    <source>
        <dbReference type="ARBA" id="ARBA00005024"/>
    </source>
</evidence>
<dbReference type="GO" id="GO:0030170">
    <property type="term" value="F:pyridoxal phosphate binding"/>
    <property type="evidence" value="ECO:0007669"/>
    <property type="project" value="InterPro"/>
</dbReference>
<name>A0A1R1YDV7_9FUNG</name>
<evidence type="ECO:0000313" key="11">
    <source>
        <dbReference type="EMBL" id="OMJ24985.1"/>
    </source>
</evidence>
<dbReference type="InterPro" id="IPR049704">
    <property type="entry name" value="Aminotrans_3_PPA_site"/>
</dbReference>
<gene>
    <name evidence="11" type="ORF">AYI70_g1206</name>
</gene>
<evidence type="ECO:0000256" key="1">
    <source>
        <dbReference type="ARBA" id="ARBA00001933"/>
    </source>
</evidence>
<comment type="pathway">
    <text evidence="3">Amino-acid biosynthesis; L-arginine biosynthesis; N(2)-acetyl-L-ornithine from L-glutamate: step 4/4.</text>
</comment>
<dbReference type="Proteomes" id="UP000187283">
    <property type="component" value="Unassembled WGS sequence"/>
</dbReference>
<sequence length="507" mass="55045">MILGQLAKRCSRIAYNGAAVKVRLAGAQLSLNVLTIRNFHDSDKQSLSLAQELKQDSVSGPIKDQAETTVSDQVAEYSKYMMNTYTRPPMLVDHGKGCYVYDTKGNKYLDMTAGIAVLALGHGHEGVSKVLYEQSKKLNHVSNLFFTKEVCELAKDVIEKTMSSYKEGNAGIYEDRHASFPKIFFTNSGTEATEGALKFARKYGKHIASSGTMKVGNSDPTLASDPNLKYHFHCFTGSFHGRSTGALAVTSNPKYQTPFTPLIPGVTVSKFNETRELSSFINERTCGVIVEPIQGEGGITEATEEFLKAVRKRCDQVGAVLIYDEIQCGLGRTGKLWGHNNYSPECSPDIITLAKPLANGFPIGAIIVSDKVSQVIKVGDHGSTFGGNPLGCAVGKYVFAQISDSAFLSQVQEKGDYFKKELLKAVEPYMAKGSSSGAIVEVRGKGLMLGVEFTEAPSSIVDKALTNGLLLVAAGRNTIRFLPPLIIEKSEIDTCIQLFKKTLSETL</sequence>
<dbReference type="STRING" id="133412.A0A1R1YDV7"/>
<dbReference type="InterPro" id="IPR015424">
    <property type="entry name" value="PyrdxlP-dep_Trfase"/>
</dbReference>
<accession>A0A1R1YDV7</accession>
<evidence type="ECO:0000256" key="7">
    <source>
        <dbReference type="ARBA" id="ARBA00022605"/>
    </source>
</evidence>
<dbReference type="UniPathway" id="UPA00068">
    <property type="reaction ID" value="UER00109"/>
</dbReference>
<dbReference type="OrthoDB" id="5419315at2759"/>